<name>A0A0A0JRC9_9MICO</name>
<dbReference type="Proteomes" id="UP000030011">
    <property type="component" value="Unassembled WGS sequence"/>
</dbReference>
<protein>
    <recommendedName>
        <fullName evidence="3">DUF559 domain-containing protein</fullName>
    </recommendedName>
</protein>
<evidence type="ECO:0008006" key="3">
    <source>
        <dbReference type="Google" id="ProtNLM"/>
    </source>
</evidence>
<organism evidence="1 2">
    <name type="scientific">Knoellia subterranea KCTC 19937</name>
    <dbReference type="NCBI Taxonomy" id="1385521"/>
    <lineage>
        <taxon>Bacteria</taxon>
        <taxon>Bacillati</taxon>
        <taxon>Actinomycetota</taxon>
        <taxon>Actinomycetes</taxon>
        <taxon>Micrococcales</taxon>
        <taxon>Intrasporangiaceae</taxon>
        <taxon>Knoellia</taxon>
    </lineage>
</organism>
<sequence>MASHHAGLALLGLPLFGLDLSLVDVVAAVRTSKRRPGLHVHVATAEQRSLITDPTITSISAADACVLTAADHGLVSGVVAMDAALKRGMTTATALTSALESSHTRYGAGQARAAIAAIDPLCESPGETRTRLILMAAGLDVRSQVSLKDARGFIGRVDFLVGDRVVVEFDGAVKYEGLEGKRALMEEKQREERLRDAGFRVVRLTWADLSRPDRVVARVRAQLAAA</sequence>
<reference evidence="1 2" key="1">
    <citation type="submission" date="2013-08" db="EMBL/GenBank/DDBJ databases">
        <title>The genome sequence of Knoellia subterranea.</title>
        <authorList>
            <person name="Zhu W."/>
            <person name="Wang G."/>
        </authorList>
    </citation>
    <scope>NUCLEOTIDE SEQUENCE [LARGE SCALE GENOMIC DNA]</scope>
    <source>
        <strain evidence="1 2">KCTC 19937</strain>
    </source>
</reference>
<evidence type="ECO:0000313" key="2">
    <source>
        <dbReference type="Proteomes" id="UP000030011"/>
    </source>
</evidence>
<comment type="caution">
    <text evidence="1">The sequence shown here is derived from an EMBL/GenBank/DDBJ whole genome shotgun (WGS) entry which is preliminary data.</text>
</comment>
<dbReference type="eggNOG" id="COG5340">
    <property type="taxonomic scope" value="Bacteria"/>
</dbReference>
<accession>A0A0A0JRC9</accession>
<dbReference type="Gene3D" id="3.40.960.10">
    <property type="entry name" value="VSR Endonuclease"/>
    <property type="match status" value="1"/>
</dbReference>
<gene>
    <name evidence="1" type="ORF">N803_02060</name>
</gene>
<evidence type="ECO:0000313" key="1">
    <source>
        <dbReference type="EMBL" id="KGN39284.1"/>
    </source>
</evidence>
<dbReference type="SUPFAM" id="SSF52980">
    <property type="entry name" value="Restriction endonuclease-like"/>
    <property type="match status" value="1"/>
</dbReference>
<proteinExistence type="predicted"/>
<dbReference type="InterPro" id="IPR011335">
    <property type="entry name" value="Restrct_endonuc-II-like"/>
</dbReference>
<dbReference type="STRING" id="1385521.N803_02060"/>
<dbReference type="EMBL" id="AVPK01000001">
    <property type="protein sequence ID" value="KGN39284.1"/>
    <property type="molecule type" value="Genomic_DNA"/>
</dbReference>
<dbReference type="AlphaFoldDB" id="A0A0A0JRC9"/>
<keyword evidence="2" id="KW-1185">Reference proteome</keyword>